<dbReference type="AlphaFoldDB" id="A0A830GUI1"/>
<gene>
    <name evidence="1" type="ORF">GCM10007981_04870</name>
</gene>
<accession>A0A830GUI1</accession>
<comment type="caution">
    <text evidence="1">The sequence shown here is derived from an EMBL/GenBank/DDBJ whole genome shotgun (WGS) entry which is preliminary data.</text>
</comment>
<evidence type="ECO:0000313" key="1">
    <source>
        <dbReference type="EMBL" id="GGP19785.1"/>
    </source>
</evidence>
<reference evidence="1" key="2">
    <citation type="submission" date="2020-09" db="EMBL/GenBank/DDBJ databases">
        <authorList>
            <person name="Sun Q."/>
            <person name="Ohkuma M."/>
        </authorList>
    </citation>
    <scope>NUCLEOTIDE SEQUENCE</scope>
    <source>
        <strain evidence="1">JCM 10088</strain>
    </source>
</reference>
<organism evidence="1 2">
    <name type="scientific">Thermocladium modestius</name>
    <dbReference type="NCBI Taxonomy" id="62609"/>
    <lineage>
        <taxon>Archaea</taxon>
        <taxon>Thermoproteota</taxon>
        <taxon>Thermoprotei</taxon>
        <taxon>Thermoproteales</taxon>
        <taxon>Thermoproteaceae</taxon>
        <taxon>Thermocladium</taxon>
    </lineage>
</organism>
<name>A0A830GUI1_9CREN</name>
<dbReference type="RefSeq" id="WP_188595853.1">
    <property type="nucleotide sequence ID" value="NZ_BMNL01000001.1"/>
</dbReference>
<keyword evidence="2" id="KW-1185">Reference proteome</keyword>
<protein>
    <submittedName>
        <fullName evidence="1">Uncharacterized protein</fullName>
    </submittedName>
</protein>
<reference evidence="1" key="1">
    <citation type="journal article" date="2014" name="Int. J. Syst. Evol. Microbiol.">
        <title>Complete genome sequence of Corynebacterium casei LMG S-19264T (=DSM 44701T), isolated from a smear-ripened cheese.</title>
        <authorList>
            <consortium name="US DOE Joint Genome Institute (JGI-PGF)"/>
            <person name="Walter F."/>
            <person name="Albersmeier A."/>
            <person name="Kalinowski J."/>
            <person name="Ruckert C."/>
        </authorList>
    </citation>
    <scope>NUCLEOTIDE SEQUENCE</scope>
    <source>
        <strain evidence="1">JCM 10088</strain>
    </source>
</reference>
<proteinExistence type="predicted"/>
<dbReference type="OrthoDB" id="26025at2157"/>
<evidence type="ECO:0000313" key="2">
    <source>
        <dbReference type="Proteomes" id="UP000610960"/>
    </source>
</evidence>
<dbReference type="EMBL" id="BMNL01000001">
    <property type="protein sequence ID" value="GGP19785.1"/>
    <property type="molecule type" value="Genomic_DNA"/>
</dbReference>
<sequence>MEYIKEVPTIYEDIGSSRVLSFEVPYMRFFATYELVYLAVMLNEEGTERIAKKIEELKFGRKTIEKLYAYRYDTDQRGNPTPWPLAKLPLPIITENDVEPHEVQAPDPVSYKLSIDVAGISDFLQLTLLSFSSHKELIIYRGVEPRGIVRYIINI</sequence>
<dbReference type="Proteomes" id="UP000610960">
    <property type="component" value="Unassembled WGS sequence"/>
</dbReference>